<evidence type="ECO:0000313" key="11">
    <source>
        <dbReference type="EMBL" id="CAG9609115.1"/>
    </source>
</evidence>
<comment type="subcellular location">
    <subcellularLocation>
        <location evidence="2">Vacuole membrane</location>
        <topology evidence="2">Multi-pass membrane protein</topology>
    </subcellularLocation>
</comment>
<reference evidence="11" key="1">
    <citation type="submission" date="2021-10" db="EMBL/GenBank/DDBJ databases">
        <authorList>
            <person name="Criscuolo A."/>
        </authorList>
    </citation>
    <scope>NUCLEOTIDE SEQUENCE</scope>
    <source>
        <strain evidence="11">CIP111885</strain>
    </source>
</reference>
<feature type="transmembrane region" description="Helical" evidence="9">
    <location>
        <begin position="500"/>
        <end position="523"/>
    </location>
</feature>
<dbReference type="RefSeq" id="WP_230497352.1">
    <property type="nucleotide sequence ID" value="NZ_CAKJTG010000016.1"/>
</dbReference>
<evidence type="ECO:0000256" key="6">
    <source>
        <dbReference type="ARBA" id="ARBA00022989"/>
    </source>
</evidence>
<evidence type="ECO:0000259" key="10">
    <source>
        <dbReference type="Pfam" id="PF04389"/>
    </source>
</evidence>
<name>A0A9C7GBF1_9BACI</name>
<dbReference type="Proteomes" id="UP000789845">
    <property type="component" value="Unassembled WGS sequence"/>
</dbReference>
<keyword evidence="6 9" id="KW-1133">Transmembrane helix</keyword>
<dbReference type="GO" id="GO:0006508">
    <property type="term" value="P:proteolysis"/>
    <property type="evidence" value="ECO:0007669"/>
    <property type="project" value="InterPro"/>
</dbReference>
<evidence type="ECO:0000256" key="7">
    <source>
        <dbReference type="ARBA" id="ARBA00023180"/>
    </source>
</evidence>
<evidence type="ECO:0000256" key="1">
    <source>
        <dbReference type="ARBA" id="ARBA00003273"/>
    </source>
</evidence>
<feature type="transmembrane region" description="Helical" evidence="9">
    <location>
        <begin position="529"/>
        <end position="549"/>
    </location>
</feature>
<dbReference type="PANTHER" id="PTHR12147">
    <property type="entry name" value="METALLOPEPTIDASE M28 FAMILY MEMBER"/>
    <property type="match status" value="1"/>
</dbReference>
<keyword evidence="9" id="KW-0812">Transmembrane</keyword>
<dbReference type="GO" id="GO:0008235">
    <property type="term" value="F:metalloexopeptidase activity"/>
    <property type="evidence" value="ECO:0007669"/>
    <property type="project" value="InterPro"/>
</dbReference>
<keyword evidence="9" id="KW-0472">Membrane</keyword>
<comment type="caution">
    <text evidence="11">The sequence shown here is derived from an EMBL/GenBank/DDBJ whole genome shotgun (WGS) entry which is preliminary data.</text>
</comment>
<accession>A0A9C7GBF1</accession>
<feature type="transmembrane region" description="Helical" evidence="9">
    <location>
        <begin position="375"/>
        <end position="398"/>
    </location>
</feature>
<evidence type="ECO:0000256" key="5">
    <source>
        <dbReference type="ARBA" id="ARBA00022554"/>
    </source>
</evidence>
<comment type="similarity">
    <text evidence="3">Belongs to the peptidase M28 family.</text>
</comment>
<evidence type="ECO:0000256" key="9">
    <source>
        <dbReference type="SAM" id="Phobius"/>
    </source>
</evidence>
<evidence type="ECO:0000313" key="12">
    <source>
        <dbReference type="Proteomes" id="UP000789845"/>
    </source>
</evidence>
<dbReference type="EMBL" id="CAKJTG010000016">
    <property type="protein sequence ID" value="CAG9609115.1"/>
    <property type="molecule type" value="Genomic_DNA"/>
</dbReference>
<feature type="domain" description="Peptidase M28" evidence="10">
    <location>
        <begin position="121"/>
        <end position="309"/>
    </location>
</feature>
<gene>
    <name evidence="11" type="ORF">NEOCIP111885_02856</name>
</gene>
<feature type="transmembrane region" description="Helical" evidence="9">
    <location>
        <begin position="561"/>
        <end position="579"/>
    </location>
</feature>
<keyword evidence="5" id="KW-0926">Vacuole</keyword>
<feature type="transmembrane region" description="Helical" evidence="9">
    <location>
        <begin position="472"/>
        <end position="488"/>
    </location>
</feature>
<dbReference type="AlphaFoldDB" id="A0A9C7GBF1"/>
<proteinExistence type="inferred from homology"/>
<feature type="transmembrane region" description="Helical" evidence="9">
    <location>
        <begin position="343"/>
        <end position="363"/>
    </location>
</feature>
<sequence length="773" mass="86389">METVTSTETRRPLRDDTKKSALLFNMIVAIIIGAIVISLLQLQSPKVVSSDSATTEFSAERAFSHLKEFAISPHPLGSKEHDRVRDYLVQELETLGLTPEIQKVNSLNLPRTWVAGGTVENIVAKIDGTNSSKAIMLVAHYDSVAGGPGVADDGAGVAAILETVRALKENKPLKNDIIILLTDGEENGLLGAKAFVEEHPWVQNVGLVLNFEARGNEGPAFMFETSDNNGWLVKEFVKAAPTPVSHSFIYNLYKLMPNDTDLSVFKEAGLNGLNFAFGEGVGHYHTTSDNLEELSKESLQHHGEYMISLTKHFGNLDLTEAKKGNQLFFNIFGSFMITYSDQLVIPFMFIVVILFAITMVHGYKRKKLTIRGTLGGLLVNLGGLVGSFLIGLGLWSLLTFLYSEKQWILGTNNTIGTTYLISFSLVVFAFINILYRLTNKKAKVGSMMMGALLTWLILVVVTSILLSDGSYVFTWPLLFALIGVNIWMKLEMDSWKSHLVIVGFSIPAFLILIPVIYLIYMLASMELASVLMVFVALLGSLLIPIFSTLKIKTNWVMPTEFLTVGILFILVNSITIHNMPTSEHQKASDISYFMNEDTNKAYWVARHPLDDYTSNYINEDIKKGNTSEFFPIIKWDVQYAEADHYNMKAPSVTVIKDEVEAGKRTIEYLLKTNRQAEEMILQSVSKLKVSQLLINHKKIELTKKQYSKDEPFLLTYIVGQLGEVNVQVTVDANDSVEWIVADRSYSIPEIKGERPVEYSTYGDNSFAMRTIRE</sequence>
<comment type="function">
    <text evidence="1">May be involved in vacuolar sorting and osmoregulation.</text>
</comment>
<dbReference type="InterPro" id="IPR045175">
    <property type="entry name" value="M28_fam"/>
</dbReference>
<organism evidence="11 12">
    <name type="scientific">Pseudoneobacillus rhizosphaerae</name>
    <dbReference type="NCBI Taxonomy" id="2880968"/>
    <lineage>
        <taxon>Bacteria</taxon>
        <taxon>Bacillati</taxon>
        <taxon>Bacillota</taxon>
        <taxon>Bacilli</taxon>
        <taxon>Bacillales</taxon>
        <taxon>Bacillaceae</taxon>
        <taxon>Pseudoneobacillus</taxon>
    </lineage>
</organism>
<dbReference type="GO" id="GO:0005774">
    <property type="term" value="C:vacuolar membrane"/>
    <property type="evidence" value="ECO:0007669"/>
    <property type="project" value="UniProtKB-SubCell"/>
</dbReference>
<keyword evidence="7" id="KW-0325">Glycoprotein</keyword>
<dbReference type="PANTHER" id="PTHR12147:SF58">
    <property type="entry name" value="VACUOLAR MEMBRANE PROTEASE"/>
    <property type="match status" value="1"/>
</dbReference>
<dbReference type="SUPFAM" id="SSF53187">
    <property type="entry name" value="Zn-dependent exopeptidases"/>
    <property type="match status" value="1"/>
</dbReference>
<protein>
    <recommendedName>
        <fullName evidence="4">Vacuolar membrane protease</fullName>
    </recommendedName>
    <alternativeName>
        <fullName evidence="8">FXNA-related family protease 1</fullName>
    </alternativeName>
</protein>
<keyword evidence="12" id="KW-1185">Reference proteome</keyword>
<evidence type="ECO:0000256" key="2">
    <source>
        <dbReference type="ARBA" id="ARBA00004128"/>
    </source>
</evidence>
<evidence type="ECO:0000256" key="3">
    <source>
        <dbReference type="ARBA" id="ARBA00010918"/>
    </source>
</evidence>
<dbReference type="Gene3D" id="3.40.630.10">
    <property type="entry name" value="Zn peptidases"/>
    <property type="match status" value="1"/>
</dbReference>
<feature type="transmembrane region" description="Helical" evidence="9">
    <location>
        <begin position="418"/>
        <end position="435"/>
    </location>
</feature>
<evidence type="ECO:0000256" key="4">
    <source>
        <dbReference type="ARBA" id="ARBA00017435"/>
    </source>
</evidence>
<dbReference type="Pfam" id="PF04389">
    <property type="entry name" value="Peptidase_M28"/>
    <property type="match status" value="1"/>
</dbReference>
<feature type="transmembrane region" description="Helical" evidence="9">
    <location>
        <begin position="21"/>
        <end position="42"/>
    </location>
</feature>
<feature type="transmembrane region" description="Helical" evidence="9">
    <location>
        <begin position="447"/>
        <end position="466"/>
    </location>
</feature>
<dbReference type="InterPro" id="IPR007484">
    <property type="entry name" value="Peptidase_M28"/>
</dbReference>
<evidence type="ECO:0000256" key="8">
    <source>
        <dbReference type="ARBA" id="ARBA00031512"/>
    </source>
</evidence>